<evidence type="ECO:0000313" key="2">
    <source>
        <dbReference type="Proteomes" id="UP000299102"/>
    </source>
</evidence>
<organism evidence="1 2">
    <name type="scientific">Eumeta variegata</name>
    <name type="common">Bagworm moth</name>
    <name type="synonym">Eumeta japonica</name>
    <dbReference type="NCBI Taxonomy" id="151549"/>
    <lineage>
        <taxon>Eukaryota</taxon>
        <taxon>Metazoa</taxon>
        <taxon>Ecdysozoa</taxon>
        <taxon>Arthropoda</taxon>
        <taxon>Hexapoda</taxon>
        <taxon>Insecta</taxon>
        <taxon>Pterygota</taxon>
        <taxon>Neoptera</taxon>
        <taxon>Endopterygota</taxon>
        <taxon>Lepidoptera</taxon>
        <taxon>Glossata</taxon>
        <taxon>Ditrysia</taxon>
        <taxon>Tineoidea</taxon>
        <taxon>Psychidae</taxon>
        <taxon>Oiketicinae</taxon>
        <taxon>Eumeta</taxon>
    </lineage>
</organism>
<dbReference type="AlphaFoldDB" id="A0A4C1UQF8"/>
<protein>
    <submittedName>
        <fullName evidence="1">Uncharacterized protein</fullName>
    </submittedName>
</protein>
<sequence length="123" mass="13780">MIPLHAAESNTFEKLIKTLNPQTTTDNGSNFVKAFVQFETEADLLPDMPSTSHGVNFNTNDDVAALLTESDIEQDLEFILLENMLANNTNEDITMENHSLPVHMRCAAHTFNLKANKDMLMLL</sequence>
<evidence type="ECO:0000313" key="1">
    <source>
        <dbReference type="EMBL" id="GBP28277.1"/>
    </source>
</evidence>
<keyword evidence="2" id="KW-1185">Reference proteome</keyword>
<reference evidence="1 2" key="1">
    <citation type="journal article" date="2019" name="Commun. Biol.">
        <title>The bagworm genome reveals a unique fibroin gene that provides high tensile strength.</title>
        <authorList>
            <person name="Kono N."/>
            <person name="Nakamura H."/>
            <person name="Ohtoshi R."/>
            <person name="Tomita M."/>
            <person name="Numata K."/>
            <person name="Arakawa K."/>
        </authorList>
    </citation>
    <scope>NUCLEOTIDE SEQUENCE [LARGE SCALE GENOMIC DNA]</scope>
</reference>
<dbReference type="OrthoDB" id="10057873at2759"/>
<accession>A0A4C1UQF8</accession>
<dbReference type="EMBL" id="BGZK01000205">
    <property type="protein sequence ID" value="GBP28277.1"/>
    <property type="molecule type" value="Genomic_DNA"/>
</dbReference>
<comment type="caution">
    <text evidence="1">The sequence shown here is derived from an EMBL/GenBank/DDBJ whole genome shotgun (WGS) entry which is preliminary data.</text>
</comment>
<name>A0A4C1UQF8_EUMVA</name>
<dbReference type="Proteomes" id="UP000299102">
    <property type="component" value="Unassembled WGS sequence"/>
</dbReference>
<proteinExistence type="predicted"/>
<gene>
    <name evidence="1" type="ORF">EVAR_11736_1</name>
</gene>